<keyword evidence="2" id="KW-0966">Cell projection</keyword>
<comment type="caution">
    <text evidence="2">The sequence shown here is derived from an EMBL/GenBank/DDBJ whole genome shotgun (WGS) entry which is preliminary data.</text>
</comment>
<reference evidence="2" key="1">
    <citation type="submission" date="2021-03" db="EMBL/GenBank/DDBJ databases">
        <title>The complete genome sequence of Acetobacter sp. TBRC 12339.</title>
        <authorList>
            <person name="Charoenyingcharoen P."/>
            <person name="Yukphan P."/>
        </authorList>
    </citation>
    <scope>NUCLEOTIDE SEQUENCE</scope>
    <source>
        <strain evidence="2">TBRC 12339</strain>
    </source>
</reference>
<keyword evidence="3" id="KW-1185">Reference proteome</keyword>
<proteinExistence type="predicted"/>
<feature type="compositionally biased region" description="Low complexity" evidence="1">
    <location>
        <begin position="76"/>
        <end position="91"/>
    </location>
</feature>
<gene>
    <name evidence="2" type="primary">flgN</name>
    <name evidence="2" type="ORF">J2D77_05640</name>
</gene>
<dbReference type="InterPro" id="IPR007809">
    <property type="entry name" value="FlgN-like"/>
</dbReference>
<feature type="region of interest" description="Disordered" evidence="1">
    <location>
        <begin position="59"/>
        <end position="96"/>
    </location>
</feature>
<dbReference type="AlphaFoldDB" id="A0A939HHS6"/>
<keyword evidence="2" id="KW-0282">Flagellum</keyword>
<evidence type="ECO:0000313" key="2">
    <source>
        <dbReference type="EMBL" id="MBO1324635.1"/>
    </source>
</evidence>
<evidence type="ECO:0000313" key="3">
    <source>
        <dbReference type="Proteomes" id="UP000664073"/>
    </source>
</evidence>
<dbReference type="Proteomes" id="UP000664073">
    <property type="component" value="Unassembled WGS sequence"/>
</dbReference>
<dbReference type="GO" id="GO:0044780">
    <property type="term" value="P:bacterial-type flagellum assembly"/>
    <property type="evidence" value="ECO:0007669"/>
    <property type="project" value="InterPro"/>
</dbReference>
<dbReference type="EMBL" id="JAFVMH010000002">
    <property type="protein sequence ID" value="MBO1324635.1"/>
    <property type="molecule type" value="Genomic_DNA"/>
</dbReference>
<evidence type="ECO:0000256" key="1">
    <source>
        <dbReference type="SAM" id="MobiDB-lite"/>
    </source>
</evidence>
<accession>A0A939HHS6</accession>
<dbReference type="Pfam" id="PF05130">
    <property type="entry name" value="FlgN"/>
    <property type="match status" value="1"/>
</dbReference>
<organism evidence="2 3">
    <name type="scientific">Acetobacter garciniae</name>
    <dbReference type="NCBI Taxonomy" id="2817435"/>
    <lineage>
        <taxon>Bacteria</taxon>
        <taxon>Pseudomonadati</taxon>
        <taxon>Pseudomonadota</taxon>
        <taxon>Alphaproteobacteria</taxon>
        <taxon>Acetobacterales</taxon>
        <taxon>Acetobacteraceae</taxon>
        <taxon>Acetobacter</taxon>
    </lineage>
</organism>
<sequence length="166" mass="17700">MSQKMDKSSAQLLRCFDDVCKLIEKENDFLAAGKLSEAVALLTSKQQQMEKLEHALEADAPSGPEGVEHNAPVTHADAPAGDAGTAQAASANPRKHLPQLNAAARRFSDLARRNRVLLRNAIDTQNALLKLIVVDAVQDTGTGYGATGRYTVDSQAHGALALRSDV</sequence>
<keyword evidence="2" id="KW-0969">Cilium</keyword>
<name>A0A939HHS6_9PROT</name>
<dbReference type="RefSeq" id="WP_207845317.1">
    <property type="nucleotide sequence ID" value="NZ_JAFVMH010000002.1"/>
</dbReference>
<protein>
    <submittedName>
        <fullName evidence="2">Flagellar export chaperone FlgN</fullName>
    </submittedName>
</protein>